<proteinExistence type="predicted"/>
<dbReference type="AlphaFoldDB" id="A0A8X6N6R4"/>
<keyword evidence="2" id="KW-1185">Reference proteome</keyword>
<protein>
    <submittedName>
        <fullName evidence="1">Uncharacterized protein</fullName>
    </submittedName>
</protein>
<sequence>MLRVLNHELPSTKECLHFYLYSNFRTNTMLPHEMESPLYQRLAKGNHLSPDRVIRSRSPW</sequence>
<feature type="non-terminal residue" evidence="1">
    <location>
        <position position="60"/>
    </location>
</feature>
<organism evidence="1 2">
    <name type="scientific">Nephila pilipes</name>
    <name type="common">Giant wood spider</name>
    <name type="synonym">Nephila maculata</name>
    <dbReference type="NCBI Taxonomy" id="299642"/>
    <lineage>
        <taxon>Eukaryota</taxon>
        <taxon>Metazoa</taxon>
        <taxon>Ecdysozoa</taxon>
        <taxon>Arthropoda</taxon>
        <taxon>Chelicerata</taxon>
        <taxon>Arachnida</taxon>
        <taxon>Araneae</taxon>
        <taxon>Araneomorphae</taxon>
        <taxon>Entelegynae</taxon>
        <taxon>Araneoidea</taxon>
        <taxon>Nephilidae</taxon>
        <taxon>Nephila</taxon>
    </lineage>
</organism>
<reference evidence="1" key="1">
    <citation type="submission" date="2020-08" db="EMBL/GenBank/DDBJ databases">
        <title>Multicomponent nature underlies the extraordinary mechanical properties of spider dragline silk.</title>
        <authorList>
            <person name="Kono N."/>
            <person name="Nakamura H."/>
            <person name="Mori M."/>
            <person name="Yoshida Y."/>
            <person name="Ohtoshi R."/>
            <person name="Malay A.D."/>
            <person name="Moran D.A.P."/>
            <person name="Tomita M."/>
            <person name="Numata K."/>
            <person name="Arakawa K."/>
        </authorList>
    </citation>
    <scope>NUCLEOTIDE SEQUENCE</scope>
</reference>
<accession>A0A8X6N6R4</accession>
<dbReference type="EMBL" id="BMAW01100702">
    <property type="protein sequence ID" value="GFS96346.1"/>
    <property type="molecule type" value="Genomic_DNA"/>
</dbReference>
<comment type="caution">
    <text evidence="1">The sequence shown here is derived from an EMBL/GenBank/DDBJ whole genome shotgun (WGS) entry which is preliminary data.</text>
</comment>
<evidence type="ECO:0000313" key="2">
    <source>
        <dbReference type="Proteomes" id="UP000887013"/>
    </source>
</evidence>
<dbReference type="Proteomes" id="UP000887013">
    <property type="component" value="Unassembled WGS sequence"/>
</dbReference>
<evidence type="ECO:0000313" key="1">
    <source>
        <dbReference type="EMBL" id="GFS96346.1"/>
    </source>
</evidence>
<gene>
    <name evidence="1" type="ORF">NPIL_452731</name>
</gene>
<name>A0A8X6N6R4_NEPPI</name>